<dbReference type="PROSITE" id="PS00197">
    <property type="entry name" value="2FE2S_FER_1"/>
    <property type="match status" value="1"/>
</dbReference>
<organism evidence="9 10">
    <name type="scientific">Pseudomonas typographi</name>
    <dbReference type="NCBI Taxonomy" id="2715964"/>
    <lineage>
        <taxon>Bacteria</taxon>
        <taxon>Pseudomonadati</taxon>
        <taxon>Pseudomonadota</taxon>
        <taxon>Gammaproteobacteria</taxon>
        <taxon>Pseudomonadales</taxon>
        <taxon>Pseudomonadaceae</taxon>
        <taxon>Pseudomonas</taxon>
    </lineage>
</organism>
<comment type="caution">
    <text evidence="9">The sequence shown here is derived from an EMBL/GenBank/DDBJ whole genome shotgun (WGS) entry which is preliminary data.</text>
</comment>
<dbReference type="Pfam" id="PF00111">
    <property type="entry name" value="Fer2"/>
    <property type="match status" value="1"/>
</dbReference>
<dbReference type="SUPFAM" id="SSF54292">
    <property type="entry name" value="2Fe-2S ferredoxin-like"/>
    <property type="match status" value="1"/>
</dbReference>
<dbReference type="EMBL" id="JAAOCA010000016">
    <property type="protein sequence ID" value="MBD1599799.1"/>
    <property type="molecule type" value="Genomic_DNA"/>
</dbReference>
<keyword evidence="3" id="KW-0479">Metal-binding</keyword>
<proteinExistence type="predicted"/>
<dbReference type="InterPro" id="IPR001041">
    <property type="entry name" value="2Fe-2S_ferredoxin-type"/>
</dbReference>
<dbReference type="InterPro" id="IPR017938">
    <property type="entry name" value="Riboflavin_synthase-like_b-brl"/>
</dbReference>
<dbReference type="InterPro" id="IPR006058">
    <property type="entry name" value="2Fe2S_fd_BS"/>
</dbReference>
<keyword evidence="4" id="KW-0560">Oxidoreductase</keyword>
<evidence type="ECO:0000313" key="10">
    <source>
        <dbReference type="Proteomes" id="UP000805841"/>
    </source>
</evidence>
<evidence type="ECO:0000259" key="7">
    <source>
        <dbReference type="PROSITE" id="PS51085"/>
    </source>
</evidence>
<dbReference type="SUPFAM" id="SSF63380">
    <property type="entry name" value="Riboflavin synthase domain-like"/>
    <property type="match status" value="1"/>
</dbReference>
<evidence type="ECO:0000256" key="4">
    <source>
        <dbReference type="ARBA" id="ARBA00023002"/>
    </source>
</evidence>
<keyword evidence="2" id="KW-0001">2Fe-2S</keyword>
<dbReference type="InterPro" id="IPR039261">
    <property type="entry name" value="FNR_nucleotide-bd"/>
</dbReference>
<keyword evidence="1" id="KW-0285">Flavoprotein</keyword>
<evidence type="ECO:0000313" key="9">
    <source>
        <dbReference type="EMBL" id="MBD1599799.1"/>
    </source>
</evidence>
<dbReference type="Gene3D" id="2.40.30.10">
    <property type="entry name" value="Translation factors"/>
    <property type="match status" value="1"/>
</dbReference>
<accession>A0ABR7Z380</accession>
<keyword evidence="5" id="KW-0408">Iron</keyword>
<feature type="domain" description="2Fe-2S ferredoxin-type" evidence="7">
    <location>
        <begin position="248"/>
        <end position="331"/>
    </location>
</feature>
<dbReference type="InterPro" id="IPR012675">
    <property type="entry name" value="Beta-grasp_dom_sf"/>
</dbReference>
<dbReference type="CDD" id="cd00207">
    <property type="entry name" value="fer2"/>
    <property type="match status" value="1"/>
</dbReference>
<dbReference type="InterPro" id="IPR017927">
    <property type="entry name" value="FAD-bd_FR_type"/>
</dbReference>
<dbReference type="SUPFAM" id="SSF52343">
    <property type="entry name" value="Ferredoxin reductase-like, C-terminal NADP-linked domain"/>
    <property type="match status" value="1"/>
</dbReference>
<keyword evidence="6" id="KW-0411">Iron-sulfur</keyword>
<evidence type="ECO:0000259" key="8">
    <source>
        <dbReference type="PROSITE" id="PS51384"/>
    </source>
</evidence>
<gene>
    <name evidence="9" type="ORF">HAQ05_13935</name>
</gene>
<evidence type="ECO:0000256" key="3">
    <source>
        <dbReference type="ARBA" id="ARBA00022723"/>
    </source>
</evidence>
<dbReference type="PANTHER" id="PTHR47354">
    <property type="entry name" value="NADH OXIDOREDUCTASE HCR"/>
    <property type="match status" value="1"/>
</dbReference>
<evidence type="ECO:0000256" key="2">
    <source>
        <dbReference type="ARBA" id="ARBA00022714"/>
    </source>
</evidence>
<dbReference type="PROSITE" id="PS51384">
    <property type="entry name" value="FAD_FR"/>
    <property type="match status" value="1"/>
</dbReference>
<evidence type="ECO:0000256" key="1">
    <source>
        <dbReference type="ARBA" id="ARBA00022630"/>
    </source>
</evidence>
<dbReference type="Gene3D" id="3.40.50.80">
    <property type="entry name" value="Nucleotide-binding domain of ferredoxin-NADP reductase (FNR) module"/>
    <property type="match status" value="1"/>
</dbReference>
<dbReference type="PRINTS" id="PR00409">
    <property type="entry name" value="PHDIOXRDTASE"/>
</dbReference>
<dbReference type="Pfam" id="PF00175">
    <property type="entry name" value="NAD_binding_1"/>
    <property type="match status" value="1"/>
</dbReference>
<evidence type="ECO:0000256" key="5">
    <source>
        <dbReference type="ARBA" id="ARBA00023004"/>
    </source>
</evidence>
<dbReference type="PANTHER" id="PTHR47354:SF1">
    <property type="entry name" value="CARNITINE MONOOXYGENASE REDUCTASE SUBUNIT"/>
    <property type="match status" value="1"/>
</dbReference>
<sequence length="331" mass="35902">MTMTSLQRPGVTTLELVVRRVTLEAKGINAYELVDPERRALPPFTAGAHIDIHLPNGLVRQYSLSNSPVEHHRYVIGVLRDPNGSGGSAAVHQLQVGDLVHVSVPRNNFELQAGANRSILLAGGIGVTPLKSMMHALHEQGADYELHYCCKGPEFAAFSEEMQVLIEQGRVHLHFDGGDPAKSFDIKTFLRNTPTGCHVYYCGPAGFMQACKYAASHWPSGRVHFEHFKAPAKPTAPQAPAEEGADGFVAKIASSGEQIPVQNGQSLAQVLQDAGYPVETSCQSGLCGTCKVRYLEGEVDHQDYILDDAEKGEFLTTCVSRATSKLLVLDL</sequence>
<dbReference type="Gene3D" id="3.10.20.30">
    <property type="match status" value="1"/>
</dbReference>
<dbReference type="InterPro" id="IPR050415">
    <property type="entry name" value="MRET"/>
</dbReference>
<feature type="domain" description="FAD-binding FR-type" evidence="8">
    <location>
        <begin position="1"/>
        <end position="112"/>
    </location>
</feature>
<dbReference type="PROSITE" id="PS51085">
    <property type="entry name" value="2FE2S_FER_2"/>
    <property type="match status" value="1"/>
</dbReference>
<protein>
    <submittedName>
        <fullName evidence="9">Oxidoreductase</fullName>
    </submittedName>
</protein>
<dbReference type="CDD" id="cd06185">
    <property type="entry name" value="PDR_like"/>
    <property type="match status" value="1"/>
</dbReference>
<reference evidence="9 10" key="1">
    <citation type="journal article" date="2020" name="Insects">
        <title>Bacteria Belonging to Pseudomonas typographi sp. nov. from the Bark Beetle Ips typographus Have Genomic Potential to Aid in the Host Ecology.</title>
        <authorList>
            <person name="Peral-Aranega E."/>
            <person name="Saati-Santamaria Z."/>
            <person name="Kolarik M."/>
            <person name="Rivas R."/>
            <person name="Garcia-Fraile P."/>
        </authorList>
    </citation>
    <scope>NUCLEOTIDE SEQUENCE [LARGE SCALE GENOMIC DNA]</scope>
    <source>
        <strain evidence="9 10">CA3A</strain>
    </source>
</reference>
<evidence type="ECO:0000256" key="6">
    <source>
        <dbReference type="ARBA" id="ARBA00023014"/>
    </source>
</evidence>
<dbReference type="InterPro" id="IPR001433">
    <property type="entry name" value="OxRdtase_FAD/NAD-bd"/>
</dbReference>
<name>A0ABR7Z380_9PSED</name>
<dbReference type="InterPro" id="IPR036010">
    <property type="entry name" value="2Fe-2S_ferredoxin-like_sf"/>
</dbReference>
<dbReference type="Proteomes" id="UP000805841">
    <property type="component" value="Unassembled WGS sequence"/>
</dbReference>
<keyword evidence="10" id="KW-1185">Reference proteome</keyword>